<dbReference type="PANTHER" id="PTHR37806">
    <property type="entry name" value="LMO0724 PROTEIN"/>
    <property type="match status" value="1"/>
</dbReference>
<accession>A0ABS6TGD7</accession>
<name>A0ABS6TGD7_9ENTE</name>
<evidence type="ECO:0000313" key="2">
    <source>
        <dbReference type="EMBL" id="MBV7391979.1"/>
    </source>
</evidence>
<dbReference type="PANTHER" id="PTHR37806:SF1">
    <property type="entry name" value="PEPTIDASE C39-LIKE DOMAIN-CONTAINING PROTEIN"/>
    <property type="match status" value="1"/>
</dbReference>
<evidence type="ECO:0000259" key="1">
    <source>
        <dbReference type="Pfam" id="PF13529"/>
    </source>
</evidence>
<dbReference type="InterPro" id="IPR039564">
    <property type="entry name" value="Peptidase_C39-like"/>
</dbReference>
<organism evidence="2 3">
    <name type="scientific">Enterococcus alishanensis</name>
    <dbReference type="NCBI Taxonomy" id="1303817"/>
    <lineage>
        <taxon>Bacteria</taxon>
        <taxon>Bacillati</taxon>
        <taxon>Bacillota</taxon>
        <taxon>Bacilli</taxon>
        <taxon>Lactobacillales</taxon>
        <taxon>Enterococcaceae</taxon>
        <taxon>Enterococcus</taxon>
    </lineage>
</organism>
<comment type="caution">
    <text evidence="2">The sequence shown here is derived from an EMBL/GenBank/DDBJ whole genome shotgun (WGS) entry which is preliminary data.</text>
</comment>
<dbReference type="EMBL" id="JAHUZB010000007">
    <property type="protein sequence ID" value="MBV7391979.1"/>
    <property type="molecule type" value="Genomic_DNA"/>
</dbReference>
<dbReference type="Pfam" id="PF13529">
    <property type="entry name" value="Peptidase_C39_2"/>
    <property type="match status" value="1"/>
</dbReference>
<keyword evidence="3" id="KW-1185">Reference proteome</keyword>
<gene>
    <name evidence="2" type="ORF">KUA55_14960</name>
</gene>
<sequence length="214" mass="23646">MILVALSGNFQQVYSNTTKSQQTTIKNPINSQQVLLDVPLENQFEGERLQNGCEVTALSMLLNYYGYGVNKNQLADQLTYQSFRTGSNQYGNPHLGFVGNIKEGRQAMGVFVEPIEELAKKVVTDEKIITSNGDLSFDKVLNQVAQGNPVWMLATVDLQVPTASDFLPWPTAEAELTVTPLIHAIVVTGFDESSQTVYLNDPYGEKIVQSVIKI</sequence>
<protein>
    <submittedName>
        <fullName evidence="2">C39 family peptidase</fullName>
    </submittedName>
</protein>
<dbReference type="RefSeq" id="WP_218327195.1">
    <property type="nucleotide sequence ID" value="NZ_JAHUZB010000007.1"/>
</dbReference>
<evidence type="ECO:0000313" key="3">
    <source>
        <dbReference type="Proteomes" id="UP000774130"/>
    </source>
</evidence>
<feature type="domain" description="Peptidase C39-like" evidence="1">
    <location>
        <begin position="36"/>
        <end position="203"/>
    </location>
</feature>
<proteinExistence type="predicted"/>
<reference evidence="2 3" key="1">
    <citation type="submission" date="2021-06" db="EMBL/GenBank/DDBJ databases">
        <title>Enterococcus alishanensis sp. nov., a novel lactic acid bacterium isolated from fresh coffee beans.</title>
        <authorList>
            <person name="Chen Y.-S."/>
        </authorList>
    </citation>
    <scope>NUCLEOTIDE SEQUENCE [LARGE SCALE GENOMIC DNA]</scope>
    <source>
        <strain evidence="2 3">ALS3</strain>
    </source>
</reference>
<dbReference type="Proteomes" id="UP000774130">
    <property type="component" value="Unassembled WGS sequence"/>
</dbReference>